<evidence type="ECO:0000256" key="7">
    <source>
        <dbReference type="ARBA" id="ARBA00023136"/>
    </source>
</evidence>
<accession>A0ABW2B7D5</accession>
<comment type="similarity">
    <text evidence="8">Belongs to the binding-protein-dependent transport system permease family. LivHM subfamily.</text>
</comment>
<feature type="transmembrane region" description="Helical" evidence="9">
    <location>
        <begin position="90"/>
        <end position="109"/>
    </location>
</feature>
<comment type="subcellular location">
    <subcellularLocation>
        <location evidence="1">Cell membrane</location>
        <topology evidence="1">Multi-pass membrane protein</topology>
    </subcellularLocation>
</comment>
<name>A0ABW2B7D5_9RHOB</name>
<proteinExistence type="inferred from homology"/>
<evidence type="ECO:0000256" key="6">
    <source>
        <dbReference type="ARBA" id="ARBA00022989"/>
    </source>
</evidence>
<feature type="transmembrane region" description="Helical" evidence="9">
    <location>
        <begin position="34"/>
        <end position="53"/>
    </location>
</feature>
<evidence type="ECO:0000256" key="9">
    <source>
        <dbReference type="SAM" id="Phobius"/>
    </source>
</evidence>
<dbReference type="PANTHER" id="PTHR11795:SF451">
    <property type="entry name" value="ABC TRANSPORTER PERMEASE PROTEIN"/>
    <property type="match status" value="1"/>
</dbReference>
<sequence length="330" mass="34538">MAIFQVLLSGVAIGCVYALIALGFVLIYKATETVNFAQGELMMLGAIVCVLFIRWMGLPFWLAAIGSVAVMAAVGALMERAMIRPVLGQPQFAIVMLTIGFGYLARGAVTMIPDVGTDTTVIEPPYRGDVWEFGGVVLGAEHGYIIIATAILCGALFLLFRYTLLGIAMQASSQNQIAAYYMGIPVKRLNTLVWAVSATVATIAGLLVAPITFVHANMGFIGLKAFPAAIVGGFGSLPGAVVGGLVIGIVEALAGFYLPEGFKDVAPYVVVLIMLAVKPTGIFGESLGKKYEIYSENQLHAGRAPAEQARAGGVVSGTGRGVDCRAVRAG</sequence>
<evidence type="ECO:0000256" key="4">
    <source>
        <dbReference type="ARBA" id="ARBA00022692"/>
    </source>
</evidence>
<comment type="caution">
    <text evidence="10">The sequence shown here is derived from an EMBL/GenBank/DDBJ whole genome shotgun (WGS) entry which is preliminary data.</text>
</comment>
<keyword evidence="5" id="KW-0029">Amino-acid transport</keyword>
<evidence type="ECO:0000256" key="2">
    <source>
        <dbReference type="ARBA" id="ARBA00022448"/>
    </source>
</evidence>
<evidence type="ECO:0000256" key="5">
    <source>
        <dbReference type="ARBA" id="ARBA00022970"/>
    </source>
</evidence>
<dbReference type="InterPro" id="IPR001851">
    <property type="entry name" value="ABC_transp_permease"/>
</dbReference>
<dbReference type="CDD" id="cd06582">
    <property type="entry name" value="TM_PBP1_LivH_like"/>
    <property type="match status" value="1"/>
</dbReference>
<evidence type="ECO:0000256" key="3">
    <source>
        <dbReference type="ARBA" id="ARBA00022475"/>
    </source>
</evidence>
<keyword evidence="7 9" id="KW-0472">Membrane</keyword>
<keyword evidence="6 9" id="KW-1133">Transmembrane helix</keyword>
<keyword evidence="2" id="KW-0813">Transport</keyword>
<dbReference type="EMBL" id="JBHSWG010000003">
    <property type="protein sequence ID" value="MFC6761463.1"/>
    <property type="molecule type" value="Genomic_DNA"/>
</dbReference>
<evidence type="ECO:0000313" key="11">
    <source>
        <dbReference type="Proteomes" id="UP001596353"/>
    </source>
</evidence>
<dbReference type="PANTHER" id="PTHR11795">
    <property type="entry name" value="BRANCHED-CHAIN AMINO ACID TRANSPORT SYSTEM PERMEASE PROTEIN LIVH"/>
    <property type="match status" value="1"/>
</dbReference>
<protein>
    <submittedName>
        <fullName evidence="10">Branched-chain amino acid ABC transporter permease</fullName>
    </submittedName>
</protein>
<reference evidence="11" key="1">
    <citation type="journal article" date="2019" name="Int. J. Syst. Evol. Microbiol.">
        <title>The Global Catalogue of Microorganisms (GCM) 10K type strain sequencing project: providing services to taxonomists for standard genome sequencing and annotation.</title>
        <authorList>
            <consortium name="The Broad Institute Genomics Platform"/>
            <consortium name="The Broad Institute Genome Sequencing Center for Infectious Disease"/>
            <person name="Wu L."/>
            <person name="Ma J."/>
        </authorList>
    </citation>
    <scope>NUCLEOTIDE SEQUENCE [LARGE SCALE GENOMIC DNA]</scope>
    <source>
        <strain evidence="11">CCUG 66188</strain>
    </source>
</reference>
<feature type="transmembrane region" description="Helical" evidence="9">
    <location>
        <begin position="225"/>
        <end position="258"/>
    </location>
</feature>
<evidence type="ECO:0000256" key="8">
    <source>
        <dbReference type="ARBA" id="ARBA00037998"/>
    </source>
</evidence>
<gene>
    <name evidence="10" type="ORF">ACFQFQ_21660</name>
</gene>
<evidence type="ECO:0000256" key="1">
    <source>
        <dbReference type="ARBA" id="ARBA00004651"/>
    </source>
</evidence>
<keyword evidence="3" id="KW-1003">Cell membrane</keyword>
<dbReference type="Pfam" id="PF02653">
    <property type="entry name" value="BPD_transp_2"/>
    <property type="match status" value="1"/>
</dbReference>
<feature type="transmembrane region" description="Helical" evidence="9">
    <location>
        <begin position="6"/>
        <end position="27"/>
    </location>
</feature>
<keyword evidence="4 9" id="KW-0812">Transmembrane</keyword>
<feature type="transmembrane region" description="Helical" evidence="9">
    <location>
        <begin position="144"/>
        <end position="168"/>
    </location>
</feature>
<keyword evidence="11" id="KW-1185">Reference proteome</keyword>
<dbReference type="Proteomes" id="UP001596353">
    <property type="component" value="Unassembled WGS sequence"/>
</dbReference>
<evidence type="ECO:0000313" key="10">
    <source>
        <dbReference type="EMBL" id="MFC6761463.1"/>
    </source>
</evidence>
<dbReference type="InterPro" id="IPR052157">
    <property type="entry name" value="BCAA_transport_permease"/>
</dbReference>
<feature type="transmembrane region" description="Helical" evidence="9">
    <location>
        <begin position="189"/>
        <end position="213"/>
    </location>
</feature>
<feature type="transmembrane region" description="Helical" evidence="9">
    <location>
        <begin position="59"/>
        <end position="78"/>
    </location>
</feature>
<organism evidence="10 11">
    <name type="scientific">Sulfitobacter porphyrae</name>
    <dbReference type="NCBI Taxonomy" id="1246864"/>
    <lineage>
        <taxon>Bacteria</taxon>
        <taxon>Pseudomonadati</taxon>
        <taxon>Pseudomonadota</taxon>
        <taxon>Alphaproteobacteria</taxon>
        <taxon>Rhodobacterales</taxon>
        <taxon>Roseobacteraceae</taxon>
        <taxon>Sulfitobacter</taxon>
    </lineage>
</organism>